<dbReference type="AlphaFoldDB" id="A0A4Y2LL48"/>
<proteinExistence type="predicted"/>
<comment type="caution">
    <text evidence="1">The sequence shown here is derived from an EMBL/GenBank/DDBJ whole genome shotgun (WGS) entry which is preliminary data.</text>
</comment>
<evidence type="ECO:0000313" key="1">
    <source>
        <dbReference type="EMBL" id="GBN14276.1"/>
    </source>
</evidence>
<organism evidence="1 2">
    <name type="scientific">Araneus ventricosus</name>
    <name type="common">Orbweaver spider</name>
    <name type="synonym">Epeira ventricosa</name>
    <dbReference type="NCBI Taxonomy" id="182803"/>
    <lineage>
        <taxon>Eukaryota</taxon>
        <taxon>Metazoa</taxon>
        <taxon>Ecdysozoa</taxon>
        <taxon>Arthropoda</taxon>
        <taxon>Chelicerata</taxon>
        <taxon>Arachnida</taxon>
        <taxon>Araneae</taxon>
        <taxon>Araneomorphae</taxon>
        <taxon>Entelegynae</taxon>
        <taxon>Araneoidea</taxon>
        <taxon>Araneidae</taxon>
        <taxon>Araneus</taxon>
    </lineage>
</organism>
<protein>
    <submittedName>
        <fullName evidence="1">Uncharacterized protein</fullName>
    </submittedName>
</protein>
<name>A0A4Y2LL48_ARAVE</name>
<sequence length="106" mass="12457">MGKGRRVELRCDKCHAGWPDSLHRESDFTQRKKKRTYFHIPKNNVFSNNRFSRLRLPNKRFSKSRSGIPVTHIASPFVCLLKKEGTKYRVIMLGIVSAIDLKRDRQ</sequence>
<gene>
    <name evidence="1" type="ORF">AVEN_219621_1</name>
</gene>
<accession>A0A4Y2LL48</accession>
<dbReference type="EMBL" id="BGPR01005885">
    <property type="protein sequence ID" value="GBN14276.1"/>
    <property type="molecule type" value="Genomic_DNA"/>
</dbReference>
<evidence type="ECO:0000313" key="2">
    <source>
        <dbReference type="Proteomes" id="UP000499080"/>
    </source>
</evidence>
<keyword evidence="2" id="KW-1185">Reference proteome</keyword>
<dbReference type="Proteomes" id="UP000499080">
    <property type="component" value="Unassembled WGS sequence"/>
</dbReference>
<reference evidence="1 2" key="1">
    <citation type="journal article" date="2019" name="Sci. Rep.">
        <title>Orb-weaving spider Araneus ventricosus genome elucidates the spidroin gene catalogue.</title>
        <authorList>
            <person name="Kono N."/>
            <person name="Nakamura H."/>
            <person name="Ohtoshi R."/>
            <person name="Moran D.A.P."/>
            <person name="Shinohara A."/>
            <person name="Yoshida Y."/>
            <person name="Fujiwara M."/>
            <person name="Mori M."/>
            <person name="Tomita M."/>
            <person name="Arakawa K."/>
        </authorList>
    </citation>
    <scope>NUCLEOTIDE SEQUENCE [LARGE SCALE GENOMIC DNA]</scope>
</reference>